<dbReference type="SMART" id="SM00530">
    <property type="entry name" value="HTH_XRE"/>
    <property type="match status" value="1"/>
</dbReference>
<gene>
    <name evidence="2" type="ordered locus">Weevi_0661</name>
</gene>
<dbReference type="CDD" id="cd00093">
    <property type="entry name" value="HTH_XRE"/>
    <property type="match status" value="1"/>
</dbReference>
<dbReference type="Gene3D" id="1.10.260.40">
    <property type="entry name" value="lambda repressor-like DNA-binding domains"/>
    <property type="match status" value="1"/>
</dbReference>
<reference evidence="2 3" key="1">
    <citation type="journal article" date="2011" name="Stand. Genomic Sci.">
        <title>Complete genome sequence of Weeksella virosa type strain (9751).</title>
        <authorList>
            <person name="Lang E."/>
            <person name="Teshima H."/>
            <person name="Lucas S."/>
            <person name="Lapidus A."/>
            <person name="Hammon N."/>
            <person name="Deshpande S."/>
            <person name="Nolan M."/>
            <person name="Cheng J.F."/>
            <person name="Pitluck S."/>
            <person name="Liolios K."/>
            <person name="Pagani I."/>
            <person name="Mikhailova N."/>
            <person name="Ivanova N."/>
            <person name="Mavromatis K."/>
            <person name="Pati A."/>
            <person name="Tapia R."/>
            <person name="Han C."/>
            <person name="Goodwin L."/>
            <person name="Chen A."/>
            <person name="Palaniappan K."/>
            <person name="Land M."/>
            <person name="Hauser L."/>
            <person name="Chang Y.J."/>
            <person name="Jeffries C.D."/>
            <person name="Brambilla E.M."/>
            <person name="Kopitz M."/>
            <person name="Rohde M."/>
            <person name="Goker M."/>
            <person name="Tindall B.J."/>
            <person name="Detter J.C."/>
            <person name="Woyke T."/>
            <person name="Bristow J."/>
            <person name="Eisen J.A."/>
            <person name="Markowitz V."/>
            <person name="Hugenholtz P."/>
            <person name="Klenk H.P."/>
            <person name="Kyrpides N.C."/>
        </authorList>
    </citation>
    <scope>NUCLEOTIDE SEQUENCE [LARGE SCALE GENOMIC DNA]</scope>
    <source>
        <strain evidence="3">ATCC 43766 / DSM 16922 / JCM 21250 / NBRC 16016 / NCTC 11634 / CL345/78</strain>
    </source>
</reference>
<dbReference type="Proteomes" id="UP000008641">
    <property type="component" value="Chromosome"/>
</dbReference>
<dbReference type="InterPro" id="IPR001387">
    <property type="entry name" value="Cro/C1-type_HTH"/>
</dbReference>
<accession>F0P030</accession>
<name>F0P030_WEEVC</name>
<dbReference type="Pfam" id="PF01381">
    <property type="entry name" value="HTH_3"/>
    <property type="match status" value="1"/>
</dbReference>
<feature type="domain" description="HTH cro/C1-type" evidence="1">
    <location>
        <begin position="59"/>
        <end position="112"/>
    </location>
</feature>
<dbReference type="AlphaFoldDB" id="F0P030"/>
<dbReference type="KEGG" id="wvi:Weevi_0661"/>
<evidence type="ECO:0000259" key="1">
    <source>
        <dbReference type="PROSITE" id="PS50943"/>
    </source>
</evidence>
<evidence type="ECO:0000313" key="2">
    <source>
        <dbReference type="EMBL" id="ADX67377.1"/>
    </source>
</evidence>
<dbReference type="GO" id="GO:0003677">
    <property type="term" value="F:DNA binding"/>
    <property type="evidence" value="ECO:0007669"/>
    <property type="project" value="InterPro"/>
</dbReference>
<proteinExistence type="predicted"/>
<organism evidence="2 3">
    <name type="scientific">Weeksella virosa (strain ATCC 43766 / DSM 16922 / JCM 21250 / CCUG 30538 / CDC 9751 / IAM 14551 / NBRC 16016 / NCTC 11634 / CL345/78)</name>
    <dbReference type="NCBI Taxonomy" id="865938"/>
    <lineage>
        <taxon>Bacteria</taxon>
        <taxon>Pseudomonadati</taxon>
        <taxon>Bacteroidota</taxon>
        <taxon>Flavobacteriia</taxon>
        <taxon>Flavobacteriales</taxon>
        <taxon>Weeksellaceae</taxon>
        <taxon>Weeksella</taxon>
    </lineage>
</organism>
<evidence type="ECO:0000313" key="3">
    <source>
        <dbReference type="Proteomes" id="UP000008641"/>
    </source>
</evidence>
<sequence length="166" mass="19608">MNGLFFPKPKDKTLAALFILSIFYLFYKYPYPQCAYYILNIILHLKKIIMKVKHHKICEVRLNKGYSQEFMAEVMDISQSQYSRLENGETTFDVEKLGKVIEILQVNPMDIIDFEESKTTIVNSPNVNNNHWVVNSKINENQEELINQLKEVFQIFIQLIKKELKN</sequence>
<dbReference type="HOGENOM" id="CLU_1602045_0_0_10"/>
<keyword evidence="3" id="KW-1185">Reference proteome</keyword>
<dbReference type="EMBL" id="CP002455">
    <property type="protein sequence ID" value="ADX67377.1"/>
    <property type="molecule type" value="Genomic_DNA"/>
</dbReference>
<protein>
    <submittedName>
        <fullName evidence="2">Helix-turn-helix domain protein</fullName>
    </submittedName>
</protein>
<dbReference type="SUPFAM" id="SSF47413">
    <property type="entry name" value="lambda repressor-like DNA-binding domains"/>
    <property type="match status" value="1"/>
</dbReference>
<reference evidence="3" key="2">
    <citation type="journal article" date="2011" name="Stand. Genomic Sci.">
        <title>Complete genome sequence of Weeksella virosa type strain (9751T).</title>
        <authorList>
            <person name="Lang E."/>
            <person name="Teshima H."/>
            <person name="Lucas S."/>
            <person name="Lapidus A."/>
            <person name="Hammon N."/>
            <person name="Deshpande S."/>
            <person name="Nolan M."/>
            <person name="Cheng J."/>
            <person name="Pitluck S."/>
            <person name="Liolios K."/>
            <person name="Pagani I."/>
            <person name="Mikhailova N."/>
            <person name="Ivanova N."/>
            <person name="Mavromatis K."/>
            <person name="Pati A."/>
            <person name="Tapia R."/>
            <person name="Han C."/>
            <person name="Goodwin L."/>
            <person name="Chen A."/>
            <person name="Palaniappan K."/>
            <person name="Land M."/>
            <person name="Hauser L."/>
            <person name="Chang Y."/>
            <person name="Jeffries C."/>
            <person name="Brambilla E."/>
            <person name="Kopitz M."/>
            <person name="Rohde M."/>
            <person name="Goker M."/>
            <person name="Tindall B."/>
            <person name="Detter J."/>
            <person name="Woyke T."/>
            <person name="Bristow J."/>
            <person name="Eisen J."/>
            <person name="Markowitz V."/>
            <person name="Hugenholtz P."/>
            <person name="Klenk H."/>
            <person name="Kyrpides N."/>
        </authorList>
    </citation>
    <scope>NUCLEOTIDE SEQUENCE [LARGE SCALE GENOMIC DNA]</scope>
    <source>
        <strain evidence="3">ATCC 43766 / DSM 16922 / JCM 21250 / NBRC 16016 / NCTC 11634 / CL345/78</strain>
    </source>
</reference>
<dbReference type="InterPro" id="IPR010982">
    <property type="entry name" value="Lambda_DNA-bd_dom_sf"/>
</dbReference>
<dbReference type="PROSITE" id="PS50943">
    <property type="entry name" value="HTH_CROC1"/>
    <property type="match status" value="1"/>
</dbReference>
<dbReference type="eggNOG" id="COG1396">
    <property type="taxonomic scope" value="Bacteria"/>
</dbReference>
<dbReference type="STRING" id="865938.Weevi_0661"/>